<reference evidence="2 3" key="1">
    <citation type="journal article" date="2016" name="Sci. Rep.">
        <title>Insights into Adaptations to a Near-Obligate Nematode Endoparasitic Lifestyle from the Finished Genome of Drechmeria coniospora.</title>
        <authorList>
            <person name="Zhang L."/>
            <person name="Zhou Z."/>
            <person name="Guo Q."/>
            <person name="Fokkens L."/>
            <person name="Miskei M."/>
            <person name="Pocsi I."/>
            <person name="Zhang W."/>
            <person name="Chen M."/>
            <person name="Wang L."/>
            <person name="Sun Y."/>
            <person name="Donzelli B.G."/>
            <person name="Gibson D.M."/>
            <person name="Nelson D.R."/>
            <person name="Luo J.G."/>
            <person name="Rep M."/>
            <person name="Liu H."/>
            <person name="Yang S."/>
            <person name="Wang J."/>
            <person name="Krasnoff S.B."/>
            <person name="Xu Y."/>
            <person name="Molnar I."/>
            <person name="Lin M."/>
        </authorList>
    </citation>
    <scope>NUCLEOTIDE SEQUENCE [LARGE SCALE GENOMIC DNA]</scope>
    <source>
        <strain evidence="2 3">ARSEF 6962</strain>
    </source>
</reference>
<feature type="compositionally biased region" description="Acidic residues" evidence="1">
    <location>
        <begin position="422"/>
        <end position="431"/>
    </location>
</feature>
<dbReference type="Proteomes" id="UP000076580">
    <property type="component" value="Chromosome 02"/>
</dbReference>
<feature type="compositionally biased region" description="Basic and acidic residues" evidence="1">
    <location>
        <begin position="580"/>
        <end position="592"/>
    </location>
</feature>
<dbReference type="GeneID" id="63717966"/>
<evidence type="ECO:0000313" key="3">
    <source>
        <dbReference type="Proteomes" id="UP000076580"/>
    </source>
</evidence>
<dbReference type="RefSeq" id="XP_040657662.1">
    <property type="nucleotide sequence ID" value="XM_040802629.1"/>
</dbReference>
<keyword evidence="3" id="KW-1185">Reference proteome</keyword>
<comment type="caution">
    <text evidence="2">The sequence shown here is derived from an EMBL/GenBank/DDBJ whole genome shotgun (WGS) entry which is preliminary data.</text>
</comment>
<dbReference type="AlphaFoldDB" id="A0A151GMI6"/>
<feature type="region of interest" description="Disordered" evidence="1">
    <location>
        <begin position="580"/>
        <end position="600"/>
    </location>
</feature>
<dbReference type="InParanoid" id="A0A151GMI6"/>
<feature type="region of interest" description="Disordered" evidence="1">
    <location>
        <begin position="119"/>
        <end position="481"/>
    </location>
</feature>
<dbReference type="STRING" id="98403.A0A151GMI6"/>
<sequence length="600" mass="63427">MEARLLDSLHQRLGELEHKIVSLRGDLAVDFQHYYDDLLRGVPSAVASNVHRNITASFARYPTLRPELDPQPQACAEIATSPAPQPSPPESSEADRSLDERDLDFHGLFTPNYLPLLDSSSTLANPPPAGASSSAAGMAPSALHPTTTAAQDMAVDGPIGPGGGRPDAPDQTLPLAQAPAGSAWQGGASRGRDDAGSSFSSDKSDSKPPRSALRRSSSTAKPPQSPRRVRFEFMGAEVLPTASPLPPKFISPRLPSPGADDDGGAFTSNLGAEIGEDEERSAPPRKVSSSDALRALSRAPLEEGSVWTVVNADSDDAAPSRSGGGTPTMPSPAPHRAGTPPFAHGDPSATLSRPEESRGAPRTKSSDDEDVDGSLDDDSSDDGFLAMRTARPSKLPIQSPTPQTKPAPAGVLDETSDFSMPQDDDDDDDQDEHGLFFFETGGRSAPSRPRRGPSPRRVDELDDSDMDEKKAGGAGANTSDIKLSVYASSPAVSIRPLPASQSLATPAVKFQPGSLGSYRGRPLMMPIVRDPELLKTANSVDQQEVSVDAVDATSVLEDGSPPRFPSTPMSFKERFMMEEMMERRTSTRESKTDAPVTGGP</sequence>
<feature type="compositionally biased region" description="Acidic residues" evidence="1">
    <location>
        <begin position="367"/>
        <end position="381"/>
    </location>
</feature>
<proteinExistence type="predicted"/>
<feature type="compositionally biased region" description="Low complexity" evidence="1">
    <location>
        <begin position="289"/>
        <end position="299"/>
    </location>
</feature>
<gene>
    <name evidence="2" type="ORF">DCS_05323</name>
</gene>
<evidence type="ECO:0000256" key="1">
    <source>
        <dbReference type="SAM" id="MobiDB-lite"/>
    </source>
</evidence>
<feature type="region of interest" description="Disordered" evidence="1">
    <location>
        <begin position="78"/>
        <end position="98"/>
    </location>
</feature>
<accession>A0A151GMI6</accession>
<evidence type="ECO:0000313" key="2">
    <source>
        <dbReference type="EMBL" id="KYK58310.1"/>
    </source>
</evidence>
<organism evidence="2 3">
    <name type="scientific">Drechmeria coniospora</name>
    <name type="common">Nematophagous fungus</name>
    <name type="synonym">Meria coniospora</name>
    <dbReference type="NCBI Taxonomy" id="98403"/>
    <lineage>
        <taxon>Eukaryota</taxon>
        <taxon>Fungi</taxon>
        <taxon>Dikarya</taxon>
        <taxon>Ascomycota</taxon>
        <taxon>Pezizomycotina</taxon>
        <taxon>Sordariomycetes</taxon>
        <taxon>Hypocreomycetidae</taxon>
        <taxon>Hypocreales</taxon>
        <taxon>Ophiocordycipitaceae</taxon>
        <taxon>Drechmeria</taxon>
    </lineage>
</organism>
<name>A0A151GMI6_DRECN</name>
<feature type="compositionally biased region" description="Low complexity" evidence="1">
    <location>
        <begin position="130"/>
        <end position="142"/>
    </location>
</feature>
<dbReference type="EMBL" id="LAYC01000002">
    <property type="protein sequence ID" value="KYK58310.1"/>
    <property type="molecule type" value="Genomic_DNA"/>
</dbReference>
<protein>
    <submittedName>
        <fullName evidence="2">Uncharacterized protein</fullName>
    </submittedName>
</protein>